<dbReference type="CDD" id="cd17574">
    <property type="entry name" value="REC_OmpR"/>
    <property type="match status" value="1"/>
</dbReference>
<dbReference type="PROSITE" id="PS50110">
    <property type="entry name" value="RESPONSE_REGULATORY"/>
    <property type="match status" value="1"/>
</dbReference>
<dbReference type="InterPro" id="IPR003594">
    <property type="entry name" value="HATPase_dom"/>
</dbReference>
<dbReference type="InterPro" id="IPR013656">
    <property type="entry name" value="PAS_4"/>
</dbReference>
<dbReference type="PROSITE" id="PS50109">
    <property type="entry name" value="HIS_KIN"/>
    <property type="match status" value="2"/>
</dbReference>
<evidence type="ECO:0000313" key="12">
    <source>
        <dbReference type="EMBL" id="MBT1707933.1"/>
    </source>
</evidence>
<keyword evidence="13" id="KW-1185">Reference proteome</keyword>
<evidence type="ECO:0000256" key="4">
    <source>
        <dbReference type="ARBA" id="ARBA00022679"/>
    </source>
</evidence>
<feature type="modified residue" description="4-aspartylphosphate" evidence="9">
    <location>
        <position position="676"/>
    </location>
</feature>
<evidence type="ECO:0000256" key="7">
    <source>
        <dbReference type="ARBA" id="ARBA00022840"/>
    </source>
</evidence>
<dbReference type="InterPro" id="IPR035965">
    <property type="entry name" value="PAS-like_dom_sf"/>
</dbReference>
<dbReference type="SUPFAM" id="SSF47384">
    <property type="entry name" value="Homodimeric domain of signal transducing histidine kinase"/>
    <property type="match status" value="2"/>
</dbReference>
<dbReference type="AlphaFoldDB" id="A0AAP2DUZ6"/>
<evidence type="ECO:0000256" key="6">
    <source>
        <dbReference type="ARBA" id="ARBA00022777"/>
    </source>
</evidence>
<dbReference type="InterPro" id="IPR036890">
    <property type="entry name" value="HATPase_C_sf"/>
</dbReference>
<dbReference type="Pfam" id="PF00072">
    <property type="entry name" value="Response_reg"/>
    <property type="match status" value="1"/>
</dbReference>
<feature type="domain" description="Response regulatory" evidence="11">
    <location>
        <begin position="628"/>
        <end position="743"/>
    </location>
</feature>
<keyword evidence="8" id="KW-0902">Two-component regulatory system</keyword>
<dbReference type="InterPro" id="IPR036097">
    <property type="entry name" value="HisK_dim/P_sf"/>
</dbReference>
<feature type="domain" description="Histidine kinase" evidence="10">
    <location>
        <begin position="1047"/>
        <end position="1263"/>
    </location>
</feature>
<evidence type="ECO:0000256" key="2">
    <source>
        <dbReference type="ARBA" id="ARBA00012438"/>
    </source>
</evidence>
<dbReference type="Gene3D" id="3.30.565.10">
    <property type="entry name" value="Histidine kinase-like ATPase, C-terminal domain"/>
    <property type="match status" value="2"/>
</dbReference>
<evidence type="ECO:0000259" key="10">
    <source>
        <dbReference type="PROSITE" id="PS50109"/>
    </source>
</evidence>
<dbReference type="Gene3D" id="1.10.287.130">
    <property type="match status" value="2"/>
</dbReference>
<dbReference type="RefSeq" id="WP_254083524.1">
    <property type="nucleotide sequence ID" value="NZ_JAHESE010000004.1"/>
</dbReference>
<dbReference type="InterPro" id="IPR004358">
    <property type="entry name" value="Sig_transdc_His_kin-like_C"/>
</dbReference>
<dbReference type="Gene3D" id="3.40.50.2300">
    <property type="match status" value="1"/>
</dbReference>
<dbReference type="CDD" id="cd16922">
    <property type="entry name" value="HATPase_EvgS-ArcB-TorS-like"/>
    <property type="match status" value="1"/>
</dbReference>
<keyword evidence="6" id="KW-0418">Kinase</keyword>
<evidence type="ECO:0000256" key="3">
    <source>
        <dbReference type="ARBA" id="ARBA00022553"/>
    </source>
</evidence>
<organism evidence="12 13">
    <name type="scientific">Dawidia cretensis</name>
    <dbReference type="NCBI Taxonomy" id="2782350"/>
    <lineage>
        <taxon>Bacteria</taxon>
        <taxon>Pseudomonadati</taxon>
        <taxon>Bacteroidota</taxon>
        <taxon>Cytophagia</taxon>
        <taxon>Cytophagales</taxon>
        <taxon>Chryseotaleaceae</taxon>
        <taxon>Dawidia</taxon>
    </lineage>
</organism>
<name>A0AAP2DUZ6_9BACT</name>
<dbReference type="FunFam" id="3.30.565.10:FF:000006">
    <property type="entry name" value="Sensor histidine kinase WalK"/>
    <property type="match status" value="1"/>
</dbReference>
<dbReference type="InterPro" id="IPR003661">
    <property type="entry name" value="HisK_dim/P_dom"/>
</dbReference>
<feature type="domain" description="Histidine kinase" evidence="10">
    <location>
        <begin position="358"/>
        <end position="574"/>
    </location>
</feature>
<dbReference type="SMART" id="SM00387">
    <property type="entry name" value="HATPase_c"/>
    <property type="match status" value="2"/>
</dbReference>
<evidence type="ECO:0000256" key="9">
    <source>
        <dbReference type="PROSITE-ProRule" id="PRU00169"/>
    </source>
</evidence>
<dbReference type="NCBIfam" id="TIGR00229">
    <property type="entry name" value="sensory_box"/>
    <property type="match status" value="1"/>
</dbReference>
<dbReference type="PRINTS" id="PR00344">
    <property type="entry name" value="BCTRLSENSOR"/>
</dbReference>
<dbReference type="SUPFAM" id="SSF52172">
    <property type="entry name" value="CheY-like"/>
    <property type="match status" value="1"/>
</dbReference>
<dbReference type="FunFam" id="3.30.565.10:FF:000037">
    <property type="entry name" value="Hybrid sensor histidine kinase/response regulator"/>
    <property type="match status" value="1"/>
</dbReference>
<dbReference type="InterPro" id="IPR011006">
    <property type="entry name" value="CheY-like_superfamily"/>
</dbReference>
<keyword evidence="3 9" id="KW-0597">Phosphoprotein</keyword>
<dbReference type="SMART" id="SM00448">
    <property type="entry name" value="REC"/>
    <property type="match status" value="1"/>
</dbReference>
<sequence>MDSPTSARPNVTPEFLAGGGEMGQRIREYNWANTPLGPVESWPQSLRTCVRIMLTSRQPIWIGWGRDLIKLYNDPYKDIVRGKHPWALGTPASEVWKDIWKDIGPMLRQVMEEDEGTYVECQLLIMERNGYPEETYYTFSYTPIPGDQGGTAGMICANTDDTERIIGERQLATLTQLAKNLADCGSVAEVISNSIKTFEQNPHDFPFALFRTVSNDRATLAGSTNLGEAASIVQAEIDLRADHEIANTLRHALGTRQLQLFEDVTRKVGALPRGAWAVSPEKLIVLPIAQPSAPDPYGLLIIGLNPYRLLDDKYRGFFMLVADQIASSFANVHSLIQERKRAEALAALDKAKTTFFANISHEFRTPLTLLLAPVEDALGDPNLDPENKARMDVAYRNALRMQKLVNTLLEFSRIEAGRIEGKFRQVNIAALTTDLASTFRSAVERAGMHLNMVCHPVTGPVYVDPDMWERIILNLVSNAFKYSKQGEITVSVGQRGDAVEVSVADMGIGIPAGQLDKIFSRFHRVDNPGGRSEEGSGIGLAMVKELVKLHFGKITVTSTPGEGSVFTVSVPVGKSHLNSEQIEESFNQSDLFNHSTAFVEEALKWLPAEQSREHQPNNRSQVQGDRSKVLLADDNADMRSYLARLLSEQFDVATAVDGEDAFRKVLEFRPDLVLSDIMMPRLDGFGLLKKVRSHAEVKNTPLIFLSARAGEEAKVEGLDAGADDYLVKPFSARELMVRVSNHIRINQVRRETELQFYRLFLEAPAIINVFRGKDFRYELFHPKNKEVFGDVDFTGMAILEALPELKDQPIMQQLNQVYYEGKTIYENERHVTFAGHGGPPKECYFNYIYQPWYDLKGNIQGVLNFAIDVTEQVLTRKKIEDSERLFRLVLTGSPSIFLFLQGREMRITFVNEPLLASWGKTEEIVGKTLLEVLPELAGQRFPRILDDVFTSGKAYHGKEEKAVIYKDGVAHEVYYNYLYQPIQEPNGPVTGVNVMATDITAQVVARREIEDSERKYRELSAHLEAIVEERTVELRRSNEDLQQFAHVASHDLKEPVRKMKTFINRLDDEYGELLPGKGRAYLDKMRTASTRMYDMIDGVLKYSSVNEGGQEIESVDLNDVIASIESDLEMLLQQKQAILEKGKLPIIDGAGVLIYQLFYNLINNALKFSKDTPHIIVSAKVNGSAAAPMAEVTVQDNGIGFNEVYAEKIFDAFSRLHPKDRYEGTGLGLALCKKITERHHGTIRGTSEENKGSAFIVTLPIKQQNSIL</sequence>
<keyword evidence="5" id="KW-0547">Nucleotide-binding</keyword>
<dbReference type="CDD" id="cd00082">
    <property type="entry name" value="HisKA"/>
    <property type="match status" value="2"/>
</dbReference>
<evidence type="ECO:0000256" key="8">
    <source>
        <dbReference type="ARBA" id="ARBA00023012"/>
    </source>
</evidence>
<dbReference type="SUPFAM" id="SSF55874">
    <property type="entry name" value="ATPase domain of HSP90 chaperone/DNA topoisomerase II/histidine kinase"/>
    <property type="match status" value="2"/>
</dbReference>
<protein>
    <recommendedName>
        <fullName evidence="2">histidine kinase</fullName>
        <ecNumber evidence="2">2.7.13.3</ecNumber>
    </recommendedName>
</protein>
<dbReference type="GO" id="GO:0005524">
    <property type="term" value="F:ATP binding"/>
    <property type="evidence" value="ECO:0007669"/>
    <property type="project" value="UniProtKB-KW"/>
</dbReference>
<dbReference type="FunFam" id="1.10.287.130:FF:000045">
    <property type="entry name" value="Two-component system sensor histidine kinase/response regulator"/>
    <property type="match status" value="1"/>
</dbReference>
<dbReference type="SUPFAM" id="SSF55785">
    <property type="entry name" value="PYP-like sensor domain (PAS domain)"/>
    <property type="match status" value="1"/>
</dbReference>
<evidence type="ECO:0000313" key="13">
    <source>
        <dbReference type="Proteomes" id="UP001319080"/>
    </source>
</evidence>
<dbReference type="Pfam" id="PF00512">
    <property type="entry name" value="HisKA"/>
    <property type="match status" value="2"/>
</dbReference>
<keyword evidence="4" id="KW-0808">Transferase</keyword>
<dbReference type="Gene3D" id="3.30.450.20">
    <property type="entry name" value="PAS domain"/>
    <property type="match status" value="3"/>
</dbReference>
<dbReference type="InterPro" id="IPR001789">
    <property type="entry name" value="Sig_transdc_resp-reg_receiver"/>
</dbReference>
<dbReference type="Pfam" id="PF02518">
    <property type="entry name" value="HATPase_c"/>
    <property type="match status" value="2"/>
</dbReference>
<dbReference type="InterPro" id="IPR005467">
    <property type="entry name" value="His_kinase_dom"/>
</dbReference>
<comment type="caution">
    <text evidence="12">The sequence shown here is derived from an EMBL/GenBank/DDBJ whole genome shotgun (WGS) entry which is preliminary data.</text>
</comment>
<proteinExistence type="predicted"/>
<dbReference type="Pfam" id="PF08448">
    <property type="entry name" value="PAS_4"/>
    <property type="match status" value="2"/>
</dbReference>
<dbReference type="InterPro" id="IPR000014">
    <property type="entry name" value="PAS"/>
</dbReference>
<evidence type="ECO:0000256" key="1">
    <source>
        <dbReference type="ARBA" id="ARBA00000085"/>
    </source>
</evidence>
<dbReference type="PANTHER" id="PTHR43547:SF2">
    <property type="entry name" value="HYBRID SIGNAL TRANSDUCTION HISTIDINE KINASE C"/>
    <property type="match status" value="1"/>
</dbReference>
<dbReference type="CDD" id="cd00130">
    <property type="entry name" value="PAS"/>
    <property type="match status" value="1"/>
</dbReference>
<dbReference type="EMBL" id="JAHESE010000004">
    <property type="protein sequence ID" value="MBT1707933.1"/>
    <property type="molecule type" value="Genomic_DNA"/>
</dbReference>
<dbReference type="SMART" id="SM00388">
    <property type="entry name" value="HisKA"/>
    <property type="match status" value="2"/>
</dbReference>
<dbReference type="Proteomes" id="UP001319080">
    <property type="component" value="Unassembled WGS sequence"/>
</dbReference>
<accession>A0AAP2DUZ6</accession>
<dbReference type="GO" id="GO:0000155">
    <property type="term" value="F:phosphorelay sensor kinase activity"/>
    <property type="evidence" value="ECO:0007669"/>
    <property type="project" value="InterPro"/>
</dbReference>
<evidence type="ECO:0000259" key="11">
    <source>
        <dbReference type="PROSITE" id="PS50110"/>
    </source>
</evidence>
<dbReference type="PANTHER" id="PTHR43547">
    <property type="entry name" value="TWO-COMPONENT HISTIDINE KINASE"/>
    <property type="match status" value="1"/>
</dbReference>
<reference evidence="12 13" key="1">
    <citation type="submission" date="2021-05" db="EMBL/GenBank/DDBJ databases">
        <title>A Polyphasic approach of four new species of the genus Ohtaekwangia: Ohtaekwangia histidinii sp. nov., Ohtaekwangia cretensis sp. nov., Ohtaekwangia indiensis sp. nov., Ohtaekwangia reichenbachii sp. nov. from diverse environment.</title>
        <authorList>
            <person name="Octaviana S."/>
        </authorList>
    </citation>
    <scope>NUCLEOTIDE SEQUENCE [LARGE SCALE GENOMIC DNA]</scope>
    <source>
        <strain evidence="12 13">PWU5</strain>
    </source>
</reference>
<keyword evidence="7" id="KW-0067">ATP-binding</keyword>
<comment type="catalytic activity">
    <reaction evidence="1">
        <text>ATP + protein L-histidine = ADP + protein N-phospho-L-histidine.</text>
        <dbReference type="EC" id="2.7.13.3"/>
    </reaction>
</comment>
<dbReference type="EC" id="2.7.13.3" evidence="2"/>
<evidence type="ECO:0000256" key="5">
    <source>
        <dbReference type="ARBA" id="ARBA00022741"/>
    </source>
</evidence>
<gene>
    <name evidence="12" type="ORF">KK062_06860</name>
</gene>